<accession>A0ABR2HRM8</accession>
<evidence type="ECO:0000256" key="5">
    <source>
        <dbReference type="ARBA" id="ARBA00023136"/>
    </source>
</evidence>
<evidence type="ECO:0000256" key="4">
    <source>
        <dbReference type="ARBA" id="ARBA00022989"/>
    </source>
</evidence>
<dbReference type="InterPro" id="IPR051836">
    <property type="entry name" value="Kremen_rcpt"/>
</dbReference>
<dbReference type="EMBL" id="JAPCWZ010000009">
    <property type="protein sequence ID" value="KAK8851735.1"/>
    <property type="molecule type" value="Genomic_DNA"/>
</dbReference>
<comment type="caution">
    <text evidence="9">The sequence shown here is derived from an EMBL/GenBank/DDBJ whole genome shotgun (WGS) entry which is preliminary data.</text>
</comment>
<keyword evidence="4" id="KW-1133">Transmembrane helix</keyword>
<dbReference type="PROSITE" id="PS51212">
    <property type="entry name" value="WSC"/>
    <property type="match status" value="1"/>
</dbReference>
<evidence type="ECO:0000256" key="2">
    <source>
        <dbReference type="ARBA" id="ARBA00022692"/>
    </source>
</evidence>
<evidence type="ECO:0000313" key="10">
    <source>
        <dbReference type="Proteomes" id="UP001390339"/>
    </source>
</evidence>
<dbReference type="Pfam" id="PF01822">
    <property type="entry name" value="WSC"/>
    <property type="match status" value="1"/>
</dbReference>
<keyword evidence="6" id="KW-0325">Glycoprotein</keyword>
<comment type="subcellular location">
    <subcellularLocation>
        <location evidence="1">Membrane</location>
        <topology evidence="1">Single-pass membrane protein</topology>
    </subcellularLocation>
</comment>
<dbReference type="SMART" id="SM00321">
    <property type="entry name" value="WSC"/>
    <property type="match status" value="1"/>
</dbReference>
<dbReference type="PANTHER" id="PTHR24269">
    <property type="entry name" value="KREMEN PROTEIN"/>
    <property type="match status" value="1"/>
</dbReference>
<evidence type="ECO:0000313" key="9">
    <source>
        <dbReference type="EMBL" id="KAK8851735.1"/>
    </source>
</evidence>
<dbReference type="PANTHER" id="PTHR24269:SF16">
    <property type="entry name" value="PROTEIN SLG1"/>
    <property type="match status" value="1"/>
</dbReference>
<evidence type="ECO:0000256" key="1">
    <source>
        <dbReference type="ARBA" id="ARBA00004167"/>
    </source>
</evidence>
<dbReference type="InterPro" id="IPR002889">
    <property type="entry name" value="WSC_carb-bd"/>
</dbReference>
<keyword evidence="2" id="KW-0812">Transmembrane</keyword>
<feature type="region of interest" description="Disordered" evidence="7">
    <location>
        <begin position="485"/>
        <end position="513"/>
    </location>
</feature>
<gene>
    <name evidence="9" type="ORF">PGQ11_014214</name>
</gene>
<evidence type="ECO:0000256" key="3">
    <source>
        <dbReference type="ARBA" id="ARBA00022729"/>
    </source>
</evidence>
<keyword evidence="3" id="KW-0732">Signal</keyword>
<sequence length="535" mass="55422">MVSEISSIALGVLTITSTARTSEPTRGLTNALNRVTTLLPSEFPISDASATAVDEATDAATVVADQAQAVVSQIVSLESQAARIISPTPRPIEGMVVGGSWMGSGNRHLLSGGPAAATAYPGAPVSTVTICITKTIGVQVLKTITTTNTVYKAGVTSTSTVSIILPCSAPSPYLTGPQTCNCPLQPCCPQTTTAPDGQASGSGPCPGSGYTCDDCIDGWFCPPPQTPAQTGPNGCFGWACADCRSGWFCIPNPTNNCPLTSSMAIPNLPTAASPPYSLLSTTTVTVQLAEPTPTIQNNASGWVYAGCWADQPHQPVLGEVTNINFKRPLTNEICVRHCLVSGYTLAATSFGDRCLCGQFLNGTQRLDDASQCATPCAGDETHVCGGDWALSCYSPDGQARGWAQIGSEQPNPEVLDPPTVLSLAVGGVGVTVVTVPTTIFPTSGANLSQLQSQYGQYTQRSKAVLPSGVGQSPYGSYGSSTDQAYGGVGGGGGSDSKQCCPNTSPGPNVGIESNFDSDPWRQWYNYRANAHWLEL</sequence>
<proteinExistence type="predicted"/>
<dbReference type="Proteomes" id="UP001390339">
    <property type="component" value="Unassembled WGS sequence"/>
</dbReference>
<keyword evidence="10" id="KW-1185">Reference proteome</keyword>
<feature type="compositionally biased region" description="Polar residues" evidence="7">
    <location>
        <begin position="495"/>
        <end position="506"/>
    </location>
</feature>
<feature type="domain" description="WSC" evidence="8">
    <location>
        <begin position="301"/>
        <end position="396"/>
    </location>
</feature>
<evidence type="ECO:0000256" key="7">
    <source>
        <dbReference type="SAM" id="MobiDB-lite"/>
    </source>
</evidence>
<evidence type="ECO:0000259" key="8">
    <source>
        <dbReference type="PROSITE" id="PS51212"/>
    </source>
</evidence>
<name>A0ABR2HRM8_9PEZI</name>
<protein>
    <submittedName>
        <fullName evidence="9">WSC domain-containing protein</fullName>
    </submittedName>
</protein>
<reference evidence="9 10" key="1">
    <citation type="journal article" date="2024" name="IMA Fungus">
        <title>Apiospora arundinis, a panoply of carbohydrate-active enzymes and secondary metabolites.</title>
        <authorList>
            <person name="Sorensen T."/>
            <person name="Petersen C."/>
            <person name="Muurmann A.T."/>
            <person name="Christiansen J.V."/>
            <person name="Brundto M.L."/>
            <person name="Overgaard C.K."/>
            <person name="Boysen A.T."/>
            <person name="Wollenberg R.D."/>
            <person name="Larsen T.O."/>
            <person name="Sorensen J.L."/>
            <person name="Nielsen K.L."/>
            <person name="Sondergaard T.E."/>
        </authorList>
    </citation>
    <scope>NUCLEOTIDE SEQUENCE [LARGE SCALE GENOMIC DNA]</scope>
    <source>
        <strain evidence="9 10">AAU 773</strain>
    </source>
</reference>
<keyword evidence="5" id="KW-0472">Membrane</keyword>
<evidence type="ECO:0000256" key="6">
    <source>
        <dbReference type="ARBA" id="ARBA00023180"/>
    </source>
</evidence>
<organism evidence="9 10">
    <name type="scientific">Apiospora arundinis</name>
    <dbReference type="NCBI Taxonomy" id="335852"/>
    <lineage>
        <taxon>Eukaryota</taxon>
        <taxon>Fungi</taxon>
        <taxon>Dikarya</taxon>
        <taxon>Ascomycota</taxon>
        <taxon>Pezizomycotina</taxon>
        <taxon>Sordariomycetes</taxon>
        <taxon>Xylariomycetidae</taxon>
        <taxon>Amphisphaeriales</taxon>
        <taxon>Apiosporaceae</taxon>
        <taxon>Apiospora</taxon>
    </lineage>
</organism>